<dbReference type="PANTHER" id="PTHR43221">
    <property type="entry name" value="PROTEASE HTPX"/>
    <property type="match status" value="1"/>
</dbReference>
<evidence type="ECO:0000256" key="3">
    <source>
        <dbReference type="ARBA" id="ARBA00022692"/>
    </source>
</evidence>
<comment type="similarity">
    <text evidence="10">Belongs to the peptidase M48 family.</text>
</comment>
<dbReference type="RefSeq" id="WP_061663393.1">
    <property type="nucleotide sequence ID" value="NZ_LOMO01000098.1"/>
</dbReference>
<keyword evidence="7" id="KW-1133">Transmembrane helix</keyword>
<dbReference type="GO" id="GO:0046872">
    <property type="term" value="F:metal ion binding"/>
    <property type="evidence" value="ECO:0007669"/>
    <property type="project" value="UniProtKB-KW"/>
</dbReference>
<keyword evidence="9" id="KW-0472">Membrane</keyword>
<reference evidence="12 13" key="1">
    <citation type="submission" date="2015-12" db="EMBL/GenBank/DDBJ databases">
        <title>Bacillus cereus Group isolate.</title>
        <authorList>
            <person name="Kovac J."/>
        </authorList>
    </citation>
    <scope>NUCLEOTIDE SEQUENCE [LARGE SCALE GENOMIC DNA]</scope>
    <source>
        <strain evidence="12 13">FSL K6-0073</strain>
    </source>
</reference>
<accession>A0A9X0MG99</accession>
<evidence type="ECO:0000259" key="11">
    <source>
        <dbReference type="Pfam" id="PF01435"/>
    </source>
</evidence>
<gene>
    <name evidence="12" type="ORF">AT268_29815</name>
</gene>
<evidence type="ECO:0000256" key="5">
    <source>
        <dbReference type="ARBA" id="ARBA00022801"/>
    </source>
</evidence>
<keyword evidence="4" id="KW-0479">Metal-binding</keyword>
<comment type="caution">
    <text evidence="12">The sequence shown here is derived from an EMBL/GenBank/DDBJ whole genome shotgun (WGS) entry which is preliminary data.</text>
</comment>
<evidence type="ECO:0000256" key="7">
    <source>
        <dbReference type="ARBA" id="ARBA00022989"/>
    </source>
</evidence>
<keyword evidence="5 10" id="KW-0378">Hydrolase</keyword>
<sequence length="83" mass="9183">MNGMRRATKREVEQRKPILDALCQRLGIQDLVLCVADEPFPNAYALGSKTICVTKGLLKTANEEELAGVLAHEIGHVLSWHTL</sequence>
<evidence type="ECO:0000256" key="8">
    <source>
        <dbReference type="ARBA" id="ARBA00023049"/>
    </source>
</evidence>
<keyword evidence="6 10" id="KW-0862">Zinc</keyword>
<protein>
    <recommendedName>
        <fullName evidence="11">Peptidase M48 domain-containing protein</fullName>
    </recommendedName>
</protein>
<dbReference type="GO" id="GO:0004222">
    <property type="term" value="F:metalloendopeptidase activity"/>
    <property type="evidence" value="ECO:0007669"/>
    <property type="project" value="InterPro"/>
</dbReference>
<comment type="cofactor">
    <cofactor evidence="10">
        <name>Zn(2+)</name>
        <dbReference type="ChEBI" id="CHEBI:29105"/>
    </cofactor>
    <text evidence="10">Binds 1 zinc ion per subunit.</text>
</comment>
<dbReference type="InterPro" id="IPR050083">
    <property type="entry name" value="HtpX_protease"/>
</dbReference>
<proteinExistence type="inferred from homology"/>
<evidence type="ECO:0000256" key="1">
    <source>
        <dbReference type="ARBA" id="ARBA00022475"/>
    </source>
</evidence>
<dbReference type="PANTHER" id="PTHR43221:SF2">
    <property type="entry name" value="PROTEASE HTPX HOMOLOG"/>
    <property type="match status" value="1"/>
</dbReference>
<evidence type="ECO:0000256" key="4">
    <source>
        <dbReference type="ARBA" id="ARBA00022723"/>
    </source>
</evidence>
<evidence type="ECO:0000256" key="2">
    <source>
        <dbReference type="ARBA" id="ARBA00022670"/>
    </source>
</evidence>
<keyword evidence="8 10" id="KW-0482">Metalloprotease</keyword>
<evidence type="ECO:0000256" key="9">
    <source>
        <dbReference type="ARBA" id="ARBA00023136"/>
    </source>
</evidence>
<dbReference type="EMBL" id="LOMO01000098">
    <property type="protein sequence ID" value="KXY39095.1"/>
    <property type="molecule type" value="Genomic_DNA"/>
</dbReference>
<dbReference type="Gene3D" id="3.30.2010.10">
    <property type="entry name" value="Metalloproteases ('zincins'), catalytic domain"/>
    <property type="match status" value="1"/>
</dbReference>
<name>A0A9X0MG99_BACCE</name>
<dbReference type="Pfam" id="PF01435">
    <property type="entry name" value="Peptidase_M48"/>
    <property type="match status" value="1"/>
</dbReference>
<organism evidence="12 13">
    <name type="scientific">Bacillus cereus</name>
    <dbReference type="NCBI Taxonomy" id="1396"/>
    <lineage>
        <taxon>Bacteria</taxon>
        <taxon>Bacillati</taxon>
        <taxon>Bacillota</taxon>
        <taxon>Bacilli</taxon>
        <taxon>Bacillales</taxon>
        <taxon>Bacillaceae</taxon>
        <taxon>Bacillus</taxon>
        <taxon>Bacillus cereus group</taxon>
    </lineage>
</organism>
<dbReference type="GO" id="GO:0006508">
    <property type="term" value="P:proteolysis"/>
    <property type="evidence" value="ECO:0007669"/>
    <property type="project" value="UniProtKB-KW"/>
</dbReference>
<keyword evidence="2 10" id="KW-0645">Protease</keyword>
<dbReference type="AlphaFoldDB" id="A0A9X0MG99"/>
<evidence type="ECO:0000256" key="10">
    <source>
        <dbReference type="RuleBase" id="RU003983"/>
    </source>
</evidence>
<keyword evidence="1" id="KW-1003">Cell membrane</keyword>
<evidence type="ECO:0000313" key="12">
    <source>
        <dbReference type="EMBL" id="KXY39095.1"/>
    </source>
</evidence>
<feature type="domain" description="Peptidase M48" evidence="11">
    <location>
        <begin position="18"/>
        <end position="82"/>
    </location>
</feature>
<dbReference type="Proteomes" id="UP000075476">
    <property type="component" value="Unassembled WGS sequence"/>
</dbReference>
<dbReference type="InterPro" id="IPR001915">
    <property type="entry name" value="Peptidase_M48"/>
</dbReference>
<keyword evidence="3" id="KW-0812">Transmembrane</keyword>
<evidence type="ECO:0000313" key="13">
    <source>
        <dbReference type="Proteomes" id="UP000075476"/>
    </source>
</evidence>
<evidence type="ECO:0000256" key="6">
    <source>
        <dbReference type="ARBA" id="ARBA00022833"/>
    </source>
</evidence>